<evidence type="ECO:0000313" key="3">
    <source>
        <dbReference type="Proteomes" id="UP001595816"/>
    </source>
</evidence>
<dbReference type="Proteomes" id="UP001595816">
    <property type="component" value="Unassembled WGS sequence"/>
</dbReference>
<name>A0ABV8M0Z7_9ACTN</name>
<dbReference type="InterPro" id="IPR011050">
    <property type="entry name" value="Pectin_lyase_fold/virulence"/>
</dbReference>
<proteinExistence type="predicted"/>
<evidence type="ECO:0008006" key="4">
    <source>
        <dbReference type="Google" id="ProtNLM"/>
    </source>
</evidence>
<comment type="caution">
    <text evidence="2">The sequence shown here is derived from an EMBL/GenBank/DDBJ whole genome shotgun (WGS) entry which is preliminary data.</text>
</comment>
<sequence length="405" mass="42849">MRLPMRWLAVGAVVAIVIGAGAGYLTAHDSGSDIRVAAAPDADPSGSASPLDPSPSTSASAAPSPSVTKQGSALASRPNDGTGYWPDFSNTGYAHTPANAGGLGKGGYPGKLKDHASGMSAAKPLRLEFPDNSVITFQRFLALKVTIYGDNLTFIGCLFEGTIPNDNLVQIYADTAITFRYSTFKPNSYARPPGNNGKVSSAPNPPGTPFDKSWQLVTTMKGAVATMDHNDIWGNAGLEMTTGRPGKPSRWTNNYLHDLADTSHDEYHHDGIGPQSEGDGGPMIVDHNTIASLGNTNGLALQGTGVYDHVSFTNNYVSGWGYAVCIGTRNNATNITVTGNVFSAELSQLYGFNYGGIWGGRSRGSTWRNNRLQVRAGDDNSHFKASDNGKYLWPSNSAKSTDYTG</sequence>
<dbReference type="EMBL" id="JBHSAY010000028">
    <property type="protein sequence ID" value="MFC4136115.1"/>
    <property type="molecule type" value="Genomic_DNA"/>
</dbReference>
<feature type="region of interest" description="Disordered" evidence="1">
    <location>
        <begin position="36"/>
        <end position="80"/>
    </location>
</feature>
<keyword evidence="3" id="KW-1185">Reference proteome</keyword>
<dbReference type="SUPFAM" id="SSF51126">
    <property type="entry name" value="Pectin lyase-like"/>
    <property type="match status" value="1"/>
</dbReference>
<organism evidence="2 3">
    <name type="scientific">Hamadaea flava</name>
    <dbReference type="NCBI Taxonomy" id="1742688"/>
    <lineage>
        <taxon>Bacteria</taxon>
        <taxon>Bacillati</taxon>
        <taxon>Actinomycetota</taxon>
        <taxon>Actinomycetes</taxon>
        <taxon>Micromonosporales</taxon>
        <taxon>Micromonosporaceae</taxon>
        <taxon>Hamadaea</taxon>
    </lineage>
</organism>
<feature type="region of interest" description="Disordered" evidence="1">
    <location>
        <begin position="189"/>
        <end position="210"/>
    </location>
</feature>
<evidence type="ECO:0000256" key="1">
    <source>
        <dbReference type="SAM" id="MobiDB-lite"/>
    </source>
</evidence>
<gene>
    <name evidence="2" type="ORF">ACFOZ4_36375</name>
</gene>
<protein>
    <recommendedName>
        <fullName evidence="4">Right handed beta helix domain-containing protein</fullName>
    </recommendedName>
</protein>
<accession>A0ABV8M0Z7</accession>
<reference evidence="3" key="1">
    <citation type="journal article" date="2019" name="Int. J. Syst. Evol. Microbiol.">
        <title>The Global Catalogue of Microorganisms (GCM) 10K type strain sequencing project: providing services to taxonomists for standard genome sequencing and annotation.</title>
        <authorList>
            <consortium name="The Broad Institute Genomics Platform"/>
            <consortium name="The Broad Institute Genome Sequencing Center for Infectious Disease"/>
            <person name="Wu L."/>
            <person name="Ma J."/>
        </authorList>
    </citation>
    <scope>NUCLEOTIDE SEQUENCE [LARGE SCALE GENOMIC DNA]</scope>
    <source>
        <strain evidence="3">CGMCC 4.7289</strain>
    </source>
</reference>
<dbReference type="RefSeq" id="WP_253762805.1">
    <property type="nucleotide sequence ID" value="NZ_JAMZDZ010000001.1"/>
</dbReference>
<evidence type="ECO:0000313" key="2">
    <source>
        <dbReference type="EMBL" id="MFC4136115.1"/>
    </source>
</evidence>
<feature type="compositionally biased region" description="Low complexity" evidence="1">
    <location>
        <begin position="37"/>
        <end position="66"/>
    </location>
</feature>